<comment type="caution">
    <text evidence="1">The sequence shown here is derived from an EMBL/GenBank/DDBJ whole genome shotgun (WGS) entry which is preliminary data.</text>
</comment>
<accession>A0ABS0XFT4</accession>
<dbReference type="Proteomes" id="UP000634780">
    <property type="component" value="Unassembled WGS sequence"/>
</dbReference>
<organism evidence="1 2">
    <name type="scientific">Streptomyces flavofungini</name>
    <dbReference type="NCBI Taxonomy" id="68200"/>
    <lineage>
        <taxon>Bacteria</taxon>
        <taxon>Bacillati</taxon>
        <taxon>Actinomycetota</taxon>
        <taxon>Actinomycetes</taxon>
        <taxon>Kitasatosporales</taxon>
        <taxon>Streptomycetaceae</taxon>
        <taxon>Streptomyces</taxon>
    </lineage>
</organism>
<gene>
    <name evidence="1" type="ORF">JGB26_32270</name>
</gene>
<reference evidence="1 2" key="1">
    <citation type="submission" date="2020-12" db="EMBL/GenBank/DDBJ databases">
        <title>Streptomyces typhae sp. nov., a novel endophytic actinomycete isolated from the root of cattail pollen (Typha angustifolia L.).</title>
        <authorList>
            <person name="Peng C."/>
            <person name="Liu C."/>
        </authorList>
    </citation>
    <scope>NUCLEOTIDE SEQUENCE [LARGE SCALE GENOMIC DNA]</scope>
    <source>
        <strain evidence="1 2">JCM 4753</strain>
    </source>
</reference>
<sequence>MKMVVAGAGYAGTPAANRVAKKVPGAETAAEIADGRPDLGVRLVGNRLAAACSDSARRQYLAGRPAVVVEEGATLGAEYGSRTATVPWLRGPK</sequence>
<dbReference type="RefSeq" id="WP_190120216.1">
    <property type="nucleotide sequence ID" value="NZ_BMVR01000021.1"/>
</dbReference>
<dbReference type="EMBL" id="JAEKOZ010000029">
    <property type="protein sequence ID" value="MBJ3811714.1"/>
    <property type="molecule type" value="Genomic_DNA"/>
</dbReference>
<name>A0ABS0XFT4_9ACTN</name>
<protein>
    <submittedName>
        <fullName evidence="1">Uncharacterized protein</fullName>
    </submittedName>
</protein>
<evidence type="ECO:0000313" key="1">
    <source>
        <dbReference type="EMBL" id="MBJ3811714.1"/>
    </source>
</evidence>
<keyword evidence="2" id="KW-1185">Reference proteome</keyword>
<proteinExistence type="predicted"/>
<evidence type="ECO:0000313" key="2">
    <source>
        <dbReference type="Proteomes" id="UP000634780"/>
    </source>
</evidence>